<keyword evidence="3" id="KW-1185">Reference proteome</keyword>
<evidence type="ECO:0000313" key="3">
    <source>
        <dbReference type="Proteomes" id="UP001392437"/>
    </source>
</evidence>
<proteinExistence type="predicted"/>
<organism evidence="2 3">
    <name type="scientific">Apiospora kogelbergensis</name>
    <dbReference type="NCBI Taxonomy" id="1337665"/>
    <lineage>
        <taxon>Eukaryota</taxon>
        <taxon>Fungi</taxon>
        <taxon>Dikarya</taxon>
        <taxon>Ascomycota</taxon>
        <taxon>Pezizomycotina</taxon>
        <taxon>Sordariomycetes</taxon>
        <taxon>Xylariomycetidae</taxon>
        <taxon>Amphisphaeriales</taxon>
        <taxon>Apiosporaceae</taxon>
        <taxon>Apiospora</taxon>
    </lineage>
</organism>
<gene>
    <name evidence="2" type="ORF">PG999_007844</name>
</gene>
<name>A0AAW0QME7_9PEZI</name>
<reference evidence="2 3" key="1">
    <citation type="submission" date="2023-01" db="EMBL/GenBank/DDBJ databases">
        <title>Analysis of 21 Apiospora genomes using comparative genomics revels a genus with tremendous synthesis potential of carbohydrate active enzymes and secondary metabolites.</title>
        <authorList>
            <person name="Sorensen T."/>
        </authorList>
    </citation>
    <scope>NUCLEOTIDE SEQUENCE [LARGE SCALE GENOMIC DNA]</scope>
    <source>
        <strain evidence="2 3">CBS 117206</strain>
    </source>
</reference>
<feature type="compositionally biased region" description="Pro residues" evidence="1">
    <location>
        <begin position="1"/>
        <end position="23"/>
    </location>
</feature>
<feature type="compositionally biased region" description="Low complexity" evidence="1">
    <location>
        <begin position="37"/>
        <end position="54"/>
    </location>
</feature>
<feature type="compositionally biased region" description="Basic and acidic residues" evidence="1">
    <location>
        <begin position="159"/>
        <end position="170"/>
    </location>
</feature>
<accession>A0AAW0QME7</accession>
<feature type="region of interest" description="Disordered" evidence="1">
    <location>
        <begin position="151"/>
        <end position="170"/>
    </location>
</feature>
<protein>
    <submittedName>
        <fullName evidence="2">Uncharacterized protein</fullName>
    </submittedName>
</protein>
<feature type="region of interest" description="Disordered" evidence="1">
    <location>
        <begin position="1"/>
        <end position="113"/>
    </location>
</feature>
<evidence type="ECO:0000256" key="1">
    <source>
        <dbReference type="SAM" id="MobiDB-lite"/>
    </source>
</evidence>
<dbReference type="AlphaFoldDB" id="A0AAW0QME7"/>
<dbReference type="Proteomes" id="UP001392437">
    <property type="component" value="Unassembled WGS sequence"/>
</dbReference>
<comment type="caution">
    <text evidence="2">The sequence shown here is derived from an EMBL/GenBank/DDBJ whole genome shotgun (WGS) entry which is preliminary data.</text>
</comment>
<dbReference type="EMBL" id="JAQQWP010000007">
    <property type="protein sequence ID" value="KAK8109707.1"/>
    <property type="molecule type" value="Genomic_DNA"/>
</dbReference>
<sequence length="170" mass="17457">MPSPPPDLLVEQPSPPPTPPVTPPIAGFYDASGRYWSPEGGADTSSSSSSSSSSGLGGGGATPEGGIFTPGRGGGQGAGADPENVFPGSTPPPAFPLPGLNIPLYPAPPPPPAQSGRYIVQVGQDGVPVVALPVQVEGFWETRRWARNRRRHPAQGGEEGFRDTCHRCGL</sequence>
<evidence type="ECO:0000313" key="2">
    <source>
        <dbReference type="EMBL" id="KAK8109707.1"/>
    </source>
</evidence>